<dbReference type="Pfam" id="PF13290">
    <property type="entry name" value="CHB_HEX_C_1"/>
    <property type="match status" value="1"/>
</dbReference>
<dbReference type="Gene3D" id="2.60.40.10">
    <property type="entry name" value="Immunoglobulins"/>
    <property type="match status" value="7"/>
</dbReference>
<dbReference type="Pfam" id="PF00041">
    <property type="entry name" value="fn3"/>
    <property type="match status" value="6"/>
</dbReference>
<dbReference type="InterPro" id="IPR050991">
    <property type="entry name" value="ECM_Regulatory_Proteins"/>
</dbReference>
<sequence>MIKIRFKLLSIFFASIFFLGTVVPGITLTANASSSVTLELSKYAAQPGDSVTASGTADANEWVSVKVLDSAQSVVVFDGVRADANGSYSCTFKVPVASEGTLTVVAGYGSNVAVKTITVSATPEEDTIAPTWSEEKLLTASDVSQSSLTLSWSGAYDNVDVTGYKVYQGDTLLTATPVTGESYIVTDLNPGTEYTFTVQAVDAAGNESADGPSFTVTTETEPGGEDTIAPNWPDGELSYSDVSQSSLTLRWNGASDNIDVTGYKVYQGDTLLTATPVTGDSYNVIDLNPGTEYTFTVQAVDAAGNESTDGPSVPVRTLVSSVSVTLGLSKYTAQPGDSLTATGTADANAWVAVKVVDSAQSVVVFDGVKADANGSYSCTFIVPVAAAGTLTVVAGYGSNVAVKTITVSATPEEDTIAPTWSEEKLLTASDVSQSGVTLSWSGATDNVGVTGYNIYQGDTKLNASPVAGTSYHVTGLSAGTRYTFTVQAVDAADNESTDGPSVTVTTAVPITEQNVTITDDGSNKNLAVTGETPADVAITVPASVTDATVNVSALLEEPVSGTVTTTALPALNIAANTSVSNDPIQVSIPAGTTMSAPEGWDGTVHVPTVQSNDSVTVTPDSGNTATVNTVIEIGYGDAPLTFDKAVRILIPGQAGKDVGYSRGGEFTKITTILDADSQEAGDALPPGGDGRIDIGDDLVIWTKHFTSFITYTQTPTGGDTTAPTWSEEKELTVSDISQSGVTLSWSGATDNVGVTGYNVYQGTTKLNETPVTGESYTVTGLAPNTEYTFTVQAVDAAGNESTDGPSLPVKTLASSVSVTLELSKYAAPPGDSVTATGAADANTWVTIKVLDSTQSIIVLDPVKSDANGNYSCTFILPGTAEGTLTVVAGYGSNVDVKTITVSTTPGDTTVPTWSEEKQLTASDVSQSGVTLSWSGATDNVGVTGYNIYQGTTKLTETPVTGDSYIVTGLAPNTEYTFTVQAVDAAGSESTDGPSVIVTTESPIIVGYRIKINGIEVTDRPFVKMDGIVMGPVRSVAEALDIQSYWNEATQQIVFTASDKNLALTVNSTSGTLNGSPVVLPVPPILYDDITMVPLQFVVETFGGTMEVIDGTVNVPTVFPAGGAAVVAGSVLILETATSDAAIHYTLDGSVPTADSPTYTGPITINGAVTLKAIAVKFGMEDSAVLTASYTMAVPIGTTTVDVDTNSKDLAITDATVQLGAPVAVNVPDSVTDARISVAALMHKNADGSITTGALPALTIASNTSISSDPVKVSIPAGATVSGSAEWNGTINLPTVRPNDSVTVTPDSGYTATVNTVLEIGFGDVPLTFDKAVRILLPGQAGKEVGYSRGGVFTKIATILDADNQEEGDKLPPDGDGKIDVGNDLVIWTRHFTAFVTYTQTPVGEDATAPSWDKGSLTASDVTKSSLTLSWSGATDNVGVTGYNIYQGTTRLNASPVSESSYTVKGLSAGTTYTFTVQALDAAGNESSDGPSVTVTTASGSGGGGGGVSAVRSTTGTAMVPPGAGGAISLGDEATIIIPANALQGTSKVEVKVQKVDQPPAAPAGFRLAGAVYEFSVGGADSYSFAKKVTIKISFDPDLIGDGETPVLQYYDQAQSQWINIGGTVSGTVVSAQVDHLTKFAVMVAVETEEEPPEVPAEVPAEALKDIAGHWAFDNINKLVSLGAVAGYPDGSFRPDSSITRAEFATVVAKACKLEPQSGKVFGDTAGHWAREYIATAAANGIVMGYDDSTFGPDDLITREQMAVMIVRAAKLAPAAGETSFSDRGSISGWALEAMATAMENGIMNGYPDHTIQPQGNATRAEAVTVIVKALGL</sequence>
<protein>
    <submittedName>
        <fullName evidence="5">Chitinase A1</fullName>
        <ecNumber evidence="5">3.2.1.14</ecNumber>
    </submittedName>
</protein>
<evidence type="ECO:0000313" key="5">
    <source>
        <dbReference type="EMBL" id="TEB07050.1"/>
    </source>
</evidence>
<keyword evidence="5" id="KW-0326">Glycosidase</keyword>
<feature type="domain" description="SLH" evidence="4">
    <location>
        <begin position="1780"/>
        <end position="1832"/>
    </location>
</feature>
<dbReference type="InterPro" id="IPR036582">
    <property type="entry name" value="Mao_N_sf"/>
</dbReference>
<dbReference type="PANTHER" id="PTHR46708">
    <property type="entry name" value="TENASCIN"/>
    <property type="match status" value="1"/>
</dbReference>
<dbReference type="Pfam" id="PF07833">
    <property type="entry name" value="Cu_amine_oxidN1"/>
    <property type="match status" value="1"/>
</dbReference>
<evidence type="ECO:0000313" key="6">
    <source>
        <dbReference type="Proteomes" id="UP000298324"/>
    </source>
</evidence>
<feature type="region of interest" description="Disordered" evidence="2">
    <location>
        <begin position="207"/>
        <end position="226"/>
    </location>
</feature>
<dbReference type="InterPro" id="IPR003961">
    <property type="entry name" value="FN3_dom"/>
</dbReference>
<dbReference type="InterPro" id="IPR013783">
    <property type="entry name" value="Ig-like_fold"/>
</dbReference>
<dbReference type="Pfam" id="PF00395">
    <property type="entry name" value="SLH"/>
    <property type="match status" value="3"/>
</dbReference>
<gene>
    <name evidence="5" type="primary">chiA1_1</name>
    <name evidence="5" type="ORF">Psch_00591</name>
</gene>
<name>A0A4Y7RE75_9FIRM</name>
<feature type="domain" description="Fibronectin type-III" evidence="3">
    <location>
        <begin position="727"/>
        <end position="814"/>
    </location>
</feature>
<dbReference type="Proteomes" id="UP000298324">
    <property type="component" value="Unassembled WGS sequence"/>
</dbReference>
<dbReference type="PROSITE" id="PS50853">
    <property type="entry name" value="FN3"/>
    <property type="match status" value="6"/>
</dbReference>
<keyword evidence="5" id="KW-0378">Hydrolase</keyword>
<evidence type="ECO:0000256" key="1">
    <source>
        <dbReference type="ARBA" id="ARBA00022737"/>
    </source>
</evidence>
<comment type="caution">
    <text evidence="5">The sequence shown here is derived from an EMBL/GenBank/DDBJ whole genome shotgun (WGS) entry which is preliminary data.</text>
</comment>
<feature type="domain" description="Fibronectin type-III" evidence="3">
    <location>
        <begin position="422"/>
        <end position="509"/>
    </location>
</feature>
<dbReference type="EMBL" id="QFGA01000001">
    <property type="protein sequence ID" value="TEB07050.1"/>
    <property type="molecule type" value="Genomic_DNA"/>
</dbReference>
<feature type="domain" description="Fibronectin type-III" evidence="3">
    <location>
        <begin position="233"/>
        <end position="320"/>
    </location>
</feature>
<feature type="domain" description="SLH" evidence="4">
    <location>
        <begin position="1658"/>
        <end position="1715"/>
    </location>
</feature>
<keyword evidence="1" id="KW-0677">Repeat</keyword>
<dbReference type="SUPFAM" id="SSF55383">
    <property type="entry name" value="Copper amine oxidase, domain N"/>
    <property type="match status" value="1"/>
</dbReference>
<dbReference type="InterPro" id="IPR012854">
    <property type="entry name" value="Cu_amine_oxidase-like_N"/>
</dbReference>
<evidence type="ECO:0000256" key="2">
    <source>
        <dbReference type="SAM" id="MobiDB-lite"/>
    </source>
</evidence>
<evidence type="ECO:0000259" key="4">
    <source>
        <dbReference type="PROSITE" id="PS51272"/>
    </source>
</evidence>
<dbReference type="PROSITE" id="PS51272">
    <property type="entry name" value="SLH"/>
    <property type="match status" value="3"/>
</dbReference>
<dbReference type="SMART" id="SM00060">
    <property type="entry name" value="FN3"/>
    <property type="match status" value="6"/>
</dbReference>
<accession>A0A4Y7RE75</accession>
<dbReference type="InterPro" id="IPR001119">
    <property type="entry name" value="SLH_dom"/>
</dbReference>
<dbReference type="InterPro" id="IPR059177">
    <property type="entry name" value="GH29D-like_dom"/>
</dbReference>
<dbReference type="CDD" id="cd00063">
    <property type="entry name" value="FN3"/>
    <property type="match status" value="6"/>
</dbReference>
<dbReference type="InterPro" id="IPR036116">
    <property type="entry name" value="FN3_sf"/>
</dbReference>
<dbReference type="SUPFAM" id="SSF49265">
    <property type="entry name" value="Fibronectin type III"/>
    <property type="match status" value="5"/>
</dbReference>
<feature type="region of interest" description="Disordered" evidence="2">
    <location>
        <begin position="1485"/>
        <end position="1509"/>
    </location>
</feature>
<feature type="domain" description="SLH" evidence="4">
    <location>
        <begin position="1716"/>
        <end position="1779"/>
    </location>
</feature>
<dbReference type="RefSeq" id="WP_190239066.1">
    <property type="nucleotide sequence ID" value="NZ_QFGA01000001.1"/>
</dbReference>
<keyword evidence="6" id="KW-1185">Reference proteome</keyword>
<organism evidence="5 6">
    <name type="scientific">Pelotomaculum schinkii</name>
    <dbReference type="NCBI Taxonomy" id="78350"/>
    <lineage>
        <taxon>Bacteria</taxon>
        <taxon>Bacillati</taxon>
        <taxon>Bacillota</taxon>
        <taxon>Clostridia</taxon>
        <taxon>Eubacteriales</taxon>
        <taxon>Desulfotomaculaceae</taxon>
        <taxon>Pelotomaculum</taxon>
    </lineage>
</organism>
<dbReference type="EC" id="3.2.1.14" evidence="5"/>
<feature type="domain" description="Fibronectin type-III" evidence="3">
    <location>
        <begin position="915"/>
        <end position="1002"/>
    </location>
</feature>
<proteinExistence type="predicted"/>
<dbReference type="InterPro" id="IPR003599">
    <property type="entry name" value="Ig_sub"/>
</dbReference>
<feature type="domain" description="Fibronectin type-III" evidence="3">
    <location>
        <begin position="134"/>
        <end position="223"/>
    </location>
</feature>
<feature type="domain" description="Fibronectin type-III" evidence="3">
    <location>
        <begin position="1412"/>
        <end position="1499"/>
    </location>
</feature>
<dbReference type="PANTHER" id="PTHR46708:SF2">
    <property type="entry name" value="FIBRONECTIN TYPE-III DOMAIN-CONTAINING PROTEIN"/>
    <property type="match status" value="1"/>
</dbReference>
<reference evidence="5 6" key="1">
    <citation type="journal article" date="2018" name="Environ. Microbiol.">
        <title>Novel energy conservation strategies and behaviour of Pelotomaculum schinkii driving syntrophic propionate catabolism.</title>
        <authorList>
            <person name="Hidalgo-Ahumada C.A.P."/>
            <person name="Nobu M.K."/>
            <person name="Narihiro T."/>
            <person name="Tamaki H."/>
            <person name="Liu W.T."/>
            <person name="Kamagata Y."/>
            <person name="Stams A.J.M."/>
            <person name="Imachi H."/>
            <person name="Sousa D.Z."/>
        </authorList>
    </citation>
    <scope>NUCLEOTIDE SEQUENCE [LARGE SCALE GENOMIC DNA]</scope>
    <source>
        <strain evidence="5 6">HH</strain>
    </source>
</reference>
<dbReference type="SMART" id="SM00409">
    <property type="entry name" value="IG"/>
    <property type="match status" value="3"/>
</dbReference>
<dbReference type="Gene3D" id="3.30.457.10">
    <property type="entry name" value="Copper amine oxidase-like, N-terminal domain"/>
    <property type="match status" value="1"/>
</dbReference>
<evidence type="ECO:0000259" key="3">
    <source>
        <dbReference type="PROSITE" id="PS50853"/>
    </source>
</evidence>
<dbReference type="GO" id="GO:0008843">
    <property type="term" value="F:endochitinase activity"/>
    <property type="evidence" value="ECO:0007669"/>
    <property type="project" value="UniProtKB-EC"/>
</dbReference>